<feature type="non-terminal residue" evidence="2">
    <location>
        <position position="1"/>
    </location>
</feature>
<accession>A0ABV0RIS5</accession>
<keyword evidence="1" id="KW-0812">Transmembrane</keyword>
<evidence type="ECO:0000313" key="2">
    <source>
        <dbReference type="EMBL" id="MEQ2207881.1"/>
    </source>
</evidence>
<sequence>NGSPSRSDEPLTMSSSMSVMVLGGSRAPSIVVLLNTPLILLPILLIPNDSPRLDMFLKNKEKSFQNQVQDY</sequence>
<keyword evidence="3" id="KW-1185">Reference proteome</keyword>
<reference evidence="2 3" key="1">
    <citation type="submission" date="2021-06" db="EMBL/GenBank/DDBJ databases">
        <authorList>
            <person name="Palmer J.M."/>
        </authorList>
    </citation>
    <scope>NUCLEOTIDE SEQUENCE [LARGE SCALE GENOMIC DNA]</scope>
    <source>
        <strain evidence="2 3">XC_2019</strain>
        <tissue evidence="2">Muscle</tissue>
    </source>
</reference>
<dbReference type="Proteomes" id="UP001434883">
    <property type="component" value="Unassembled WGS sequence"/>
</dbReference>
<organism evidence="2 3">
    <name type="scientific">Xenoophorus captivus</name>
    <dbReference type="NCBI Taxonomy" id="1517983"/>
    <lineage>
        <taxon>Eukaryota</taxon>
        <taxon>Metazoa</taxon>
        <taxon>Chordata</taxon>
        <taxon>Craniata</taxon>
        <taxon>Vertebrata</taxon>
        <taxon>Euteleostomi</taxon>
        <taxon>Actinopterygii</taxon>
        <taxon>Neopterygii</taxon>
        <taxon>Teleostei</taxon>
        <taxon>Neoteleostei</taxon>
        <taxon>Acanthomorphata</taxon>
        <taxon>Ovalentaria</taxon>
        <taxon>Atherinomorphae</taxon>
        <taxon>Cyprinodontiformes</taxon>
        <taxon>Goodeidae</taxon>
        <taxon>Xenoophorus</taxon>
    </lineage>
</organism>
<feature type="transmembrane region" description="Helical" evidence="1">
    <location>
        <begin position="27"/>
        <end position="46"/>
    </location>
</feature>
<keyword evidence="1" id="KW-1133">Transmembrane helix</keyword>
<keyword evidence="1" id="KW-0472">Membrane</keyword>
<evidence type="ECO:0000256" key="1">
    <source>
        <dbReference type="SAM" id="Phobius"/>
    </source>
</evidence>
<comment type="caution">
    <text evidence="2">The sequence shown here is derived from an EMBL/GenBank/DDBJ whole genome shotgun (WGS) entry which is preliminary data.</text>
</comment>
<protein>
    <submittedName>
        <fullName evidence="2">Uncharacterized protein</fullName>
    </submittedName>
</protein>
<proteinExistence type="predicted"/>
<dbReference type="EMBL" id="JAHRIN010046379">
    <property type="protein sequence ID" value="MEQ2207881.1"/>
    <property type="molecule type" value="Genomic_DNA"/>
</dbReference>
<gene>
    <name evidence="2" type="ORF">XENOCAPTIV_020287</name>
</gene>
<evidence type="ECO:0000313" key="3">
    <source>
        <dbReference type="Proteomes" id="UP001434883"/>
    </source>
</evidence>
<name>A0ABV0RIS5_9TELE</name>